<dbReference type="KEGG" id="jre:109003936"/>
<evidence type="ECO:0000313" key="1">
    <source>
        <dbReference type="Proteomes" id="UP000235220"/>
    </source>
</evidence>
<name>A0A2I4G1R0_JUGRE</name>
<dbReference type="Proteomes" id="UP000235220">
    <property type="component" value="Chromosome 13"/>
</dbReference>
<reference evidence="2" key="1">
    <citation type="submission" date="2025-08" db="UniProtKB">
        <authorList>
            <consortium name="RefSeq"/>
        </authorList>
    </citation>
    <scope>IDENTIFICATION</scope>
    <source>
        <tissue evidence="2">Leaves</tissue>
    </source>
</reference>
<dbReference type="RefSeq" id="XP_018837831.1">
    <property type="nucleotide sequence ID" value="XM_018982286.1"/>
</dbReference>
<dbReference type="OrthoDB" id="1938246at2759"/>
<proteinExistence type="predicted"/>
<organism evidence="1 2">
    <name type="scientific">Juglans regia</name>
    <name type="common">English walnut</name>
    <dbReference type="NCBI Taxonomy" id="51240"/>
    <lineage>
        <taxon>Eukaryota</taxon>
        <taxon>Viridiplantae</taxon>
        <taxon>Streptophyta</taxon>
        <taxon>Embryophyta</taxon>
        <taxon>Tracheophyta</taxon>
        <taxon>Spermatophyta</taxon>
        <taxon>Magnoliopsida</taxon>
        <taxon>eudicotyledons</taxon>
        <taxon>Gunneridae</taxon>
        <taxon>Pentapetalae</taxon>
        <taxon>rosids</taxon>
        <taxon>fabids</taxon>
        <taxon>Fagales</taxon>
        <taxon>Juglandaceae</taxon>
        <taxon>Juglans</taxon>
    </lineage>
</organism>
<dbReference type="GeneID" id="109003936"/>
<protein>
    <submittedName>
        <fullName evidence="2">Uncharacterized mitochondrial protein AtMg00310-like</fullName>
    </submittedName>
</protein>
<accession>A0A2I4G1R0</accession>
<dbReference type="PANTHER" id="PTHR33116:SF86">
    <property type="entry name" value="REVERSE TRANSCRIPTASE DOMAIN-CONTAINING PROTEIN"/>
    <property type="match status" value="1"/>
</dbReference>
<keyword evidence="1" id="KW-1185">Reference proteome</keyword>
<gene>
    <name evidence="2" type="primary">LOC109003936</name>
</gene>
<dbReference type="AlphaFoldDB" id="A0A2I4G1R0"/>
<dbReference type="Gramene" id="Jr13_22460_p1">
    <property type="protein sequence ID" value="cds.Jr13_22460_p1"/>
    <property type="gene ID" value="Jr13_22460"/>
</dbReference>
<evidence type="ECO:0000313" key="2">
    <source>
        <dbReference type="RefSeq" id="XP_018837831.1"/>
    </source>
</evidence>
<dbReference type="PANTHER" id="PTHR33116">
    <property type="entry name" value="REVERSE TRANSCRIPTASE ZINC-BINDING DOMAIN-CONTAINING PROTEIN-RELATED-RELATED"/>
    <property type="match status" value="1"/>
</dbReference>
<sequence>MAIPSYAMSCFKIPPKLCYEIESMMARYWWGQKNEERKFHWLSWKKMCSSKFVGGMGIKELEVFNMTLLAKQTWRLLQNKESLFHKMYAARYFSDGNLLTASLGGNLSYAWRGIREAKRLLV</sequence>